<reference evidence="9 10" key="1">
    <citation type="submission" date="2023-04" db="EMBL/GenBank/DDBJ databases">
        <title>Ottowia paracancer sp. nov., isolated from human stomach.</title>
        <authorList>
            <person name="Song Y."/>
        </authorList>
    </citation>
    <scope>NUCLEOTIDE SEQUENCE [LARGE SCALE GENOMIC DNA]</scope>
    <source>
        <strain evidence="9 10">10c7w1</strain>
    </source>
</reference>
<dbReference type="InterPro" id="IPR004477">
    <property type="entry name" value="ComEC_N"/>
</dbReference>
<protein>
    <submittedName>
        <fullName evidence="9">DNA internalization-related competence protein ComEC/Rec2</fullName>
    </submittedName>
</protein>
<dbReference type="Pfam" id="PF13567">
    <property type="entry name" value="DUF4131"/>
    <property type="match status" value="1"/>
</dbReference>
<feature type="transmembrane region" description="Helical" evidence="7">
    <location>
        <begin position="469"/>
        <end position="489"/>
    </location>
</feature>
<dbReference type="PROSITE" id="PS51257">
    <property type="entry name" value="PROKAR_LIPOPROTEIN"/>
    <property type="match status" value="1"/>
</dbReference>
<dbReference type="PANTHER" id="PTHR30619">
    <property type="entry name" value="DNA INTERNALIZATION/COMPETENCE PROTEIN COMEC/REC2"/>
    <property type="match status" value="1"/>
</dbReference>
<feature type="transmembrane region" description="Helical" evidence="7">
    <location>
        <begin position="68"/>
        <end position="91"/>
    </location>
</feature>
<feature type="transmembrane region" description="Helical" evidence="7">
    <location>
        <begin position="495"/>
        <end position="513"/>
    </location>
</feature>
<accession>A0AAW6RJT2</accession>
<dbReference type="GO" id="GO:0030420">
    <property type="term" value="P:establishment of competence for transformation"/>
    <property type="evidence" value="ECO:0007669"/>
    <property type="project" value="InterPro"/>
</dbReference>
<dbReference type="InterPro" id="IPR001279">
    <property type="entry name" value="Metallo-B-lactamas"/>
</dbReference>
<sequence length="932" mass="98887">MKPQTAGAGLLAWLAAWVAGTACQVLAALPVPPQCSGAALALAVAAALASGLLRRLRHGRWLPAFEPLALALLVFSGAAAGWGSAGAHMAARMAQTLPAAAQTGDVRLTGIVAAMPQRGPTGLRFVLEAESAATWPGNTPLHVPRQLQLAWFVPPGSAAPALRAGERWQLTARLRPPYGEANPNGFDAELWLWQQGIRATGSVKDAASARRLAGTLAHPVEQLRQSLRDRLLARLAGQGGDAADSGRPAHAPEAAAEEEADEELADEGRAPDRPSDRAPDRAFLAGIVAALAVGDQNAISQDGWDVFRATGVAHLMSISGLHITLFAWLAAAAVGGLWRASARLGWRACLVVSAPAAALTGGVALAAGYALLSGWGVPAQRTVLMLAAVALLRLAGLRWPWQATWLTACAAVLALQPWALLQPGFWLSFVAVGMLFASDGPAGGFASGADEAPGLWRRARRFLREQARITLALTPLGLVLFGQASAVALAANLLAIPWVTFIVTPLALGGMVCPPLWHAASWALEPLVVWLQWLAGWPWASLTLPAAPAWMGLAAVAGGLLLALRWPWSWRMAGLPLLLPLLLWQPPRPAPGHFDLLAADVGQGGGALIRTARHALLYDAGPRYSSASDAGRRILAPLLQSLGEQPNGILISHRDSDHAGGAKALLAAAPRAWLMASFDDAALTGARRALRCQAGQSWTWDGVQFAVLHPLPADYARARQQPDGAGGNALSCVLRVTARNGRAALLTGDIAAVQELDLAARARQGAAASLRADLLLMPHHGSRHSSTDAFLQAVRPVHAIAQAGWRNRFGHPAPQTLARYARHGIAATSTAYCGAALWQSWQPAQLQCERQHEKWQWPWRTRPEKEDEALQTLEAGVGKRLTGKRPNKTDGARHPLSSEMLQKEEQIQTSRNPGSARFSRTYCYQSNSKKVK</sequence>
<evidence type="ECO:0000256" key="3">
    <source>
        <dbReference type="ARBA" id="ARBA00022692"/>
    </source>
</evidence>
<dbReference type="InterPro" id="IPR025405">
    <property type="entry name" value="DUF4131"/>
</dbReference>
<dbReference type="Proteomes" id="UP001237156">
    <property type="component" value="Unassembled WGS sequence"/>
</dbReference>
<keyword evidence="3 7" id="KW-0812">Transmembrane</keyword>
<keyword evidence="4 7" id="KW-1133">Transmembrane helix</keyword>
<feature type="region of interest" description="Disordered" evidence="6">
    <location>
        <begin position="238"/>
        <end position="277"/>
    </location>
</feature>
<dbReference type="NCBIfam" id="TIGR00360">
    <property type="entry name" value="ComEC_N-term"/>
    <property type="match status" value="1"/>
</dbReference>
<keyword evidence="10" id="KW-1185">Reference proteome</keyword>
<dbReference type="EMBL" id="JARVII010000041">
    <property type="protein sequence ID" value="MDG9700530.1"/>
    <property type="molecule type" value="Genomic_DNA"/>
</dbReference>
<feature type="compositionally biased region" description="Acidic residues" evidence="6">
    <location>
        <begin position="255"/>
        <end position="265"/>
    </location>
</feature>
<evidence type="ECO:0000313" key="10">
    <source>
        <dbReference type="Proteomes" id="UP001237156"/>
    </source>
</evidence>
<name>A0AAW6RJT2_9BURK</name>
<evidence type="ECO:0000256" key="4">
    <source>
        <dbReference type="ARBA" id="ARBA00022989"/>
    </source>
</evidence>
<gene>
    <name evidence="9" type="ORF">QB898_12585</name>
</gene>
<proteinExistence type="predicted"/>
<dbReference type="Pfam" id="PF03772">
    <property type="entry name" value="Competence"/>
    <property type="match status" value="1"/>
</dbReference>
<dbReference type="AlphaFoldDB" id="A0AAW6RJT2"/>
<comment type="caution">
    <text evidence="9">The sequence shown here is derived from an EMBL/GenBank/DDBJ whole genome shotgun (WGS) entry which is preliminary data.</text>
</comment>
<feature type="transmembrane region" description="Helical" evidence="7">
    <location>
        <begin position="546"/>
        <end position="564"/>
    </location>
</feature>
<dbReference type="GO" id="GO:0005886">
    <property type="term" value="C:plasma membrane"/>
    <property type="evidence" value="ECO:0007669"/>
    <property type="project" value="UniProtKB-SubCell"/>
</dbReference>
<comment type="subcellular location">
    <subcellularLocation>
        <location evidence="1">Cell membrane</location>
        <topology evidence="1">Multi-pass membrane protein</topology>
    </subcellularLocation>
</comment>
<dbReference type="Pfam" id="PF00753">
    <property type="entry name" value="Lactamase_B"/>
    <property type="match status" value="1"/>
</dbReference>
<dbReference type="RefSeq" id="WP_279525225.1">
    <property type="nucleotide sequence ID" value="NZ_JARVII010000041.1"/>
</dbReference>
<dbReference type="CDD" id="cd07731">
    <property type="entry name" value="ComA-like_MBL-fold"/>
    <property type="match status" value="1"/>
</dbReference>
<keyword evidence="2" id="KW-1003">Cell membrane</keyword>
<dbReference type="NCBIfam" id="TIGR00361">
    <property type="entry name" value="ComEC_Rec2"/>
    <property type="match status" value="1"/>
</dbReference>
<feature type="domain" description="Metallo-beta-lactamase" evidence="8">
    <location>
        <begin position="603"/>
        <end position="805"/>
    </location>
</feature>
<evidence type="ECO:0000313" key="9">
    <source>
        <dbReference type="EMBL" id="MDG9700530.1"/>
    </source>
</evidence>
<evidence type="ECO:0000259" key="8">
    <source>
        <dbReference type="SMART" id="SM00849"/>
    </source>
</evidence>
<feature type="transmembrane region" description="Helical" evidence="7">
    <location>
        <begin position="37"/>
        <end position="56"/>
    </location>
</feature>
<dbReference type="InterPro" id="IPR004797">
    <property type="entry name" value="Competence_ComEC/Rec2"/>
</dbReference>
<dbReference type="InterPro" id="IPR036866">
    <property type="entry name" value="RibonucZ/Hydroxyglut_hydro"/>
</dbReference>
<feature type="transmembrane region" description="Helical" evidence="7">
    <location>
        <begin position="378"/>
        <end position="396"/>
    </location>
</feature>
<feature type="transmembrane region" description="Helical" evidence="7">
    <location>
        <begin position="350"/>
        <end position="372"/>
    </location>
</feature>
<feature type="region of interest" description="Disordered" evidence="6">
    <location>
        <begin position="874"/>
        <end position="919"/>
    </location>
</feature>
<feature type="compositionally biased region" description="Basic and acidic residues" evidence="6">
    <location>
        <begin position="266"/>
        <end position="277"/>
    </location>
</feature>
<dbReference type="SMART" id="SM00849">
    <property type="entry name" value="Lactamase_B"/>
    <property type="match status" value="1"/>
</dbReference>
<dbReference type="InterPro" id="IPR052159">
    <property type="entry name" value="Competence_DNA_uptake"/>
</dbReference>
<dbReference type="Gene3D" id="3.60.15.10">
    <property type="entry name" value="Ribonuclease Z/Hydroxyacylglutathione hydrolase-like"/>
    <property type="match status" value="1"/>
</dbReference>
<dbReference type="PANTHER" id="PTHR30619:SF1">
    <property type="entry name" value="RECOMBINATION PROTEIN 2"/>
    <property type="match status" value="1"/>
</dbReference>
<evidence type="ECO:0000256" key="5">
    <source>
        <dbReference type="ARBA" id="ARBA00023136"/>
    </source>
</evidence>
<keyword evidence="5 7" id="KW-0472">Membrane</keyword>
<evidence type="ECO:0000256" key="7">
    <source>
        <dbReference type="SAM" id="Phobius"/>
    </source>
</evidence>
<dbReference type="SUPFAM" id="SSF56281">
    <property type="entry name" value="Metallo-hydrolase/oxidoreductase"/>
    <property type="match status" value="1"/>
</dbReference>
<feature type="transmembrane region" description="Helical" evidence="7">
    <location>
        <begin position="315"/>
        <end position="338"/>
    </location>
</feature>
<dbReference type="InterPro" id="IPR035681">
    <property type="entry name" value="ComA-like_MBL"/>
</dbReference>
<organism evidence="9 10">
    <name type="scientific">Ottowia cancrivicina</name>
    <dbReference type="NCBI Taxonomy" id="3040346"/>
    <lineage>
        <taxon>Bacteria</taxon>
        <taxon>Pseudomonadati</taxon>
        <taxon>Pseudomonadota</taxon>
        <taxon>Betaproteobacteria</taxon>
        <taxon>Burkholderiales</taxon>
        <taxon>Comamonadaceae</taxon>
        <taxon>Ottowia</taxon>
    </lineage>
</organism>
<evidence type="ECO:0000256" key="6">
    <source>
        <dbReference type="SAM" id="MobiDB-lite"/>
    </source>
</evidence>
<evidence type="ECO:0000256" key="2">
    <source>
        <dbReference type="ARBA" id="ARBA00022475"/>
    </source>
</evidence>
<evidence type="ECO:0000256" key="1">
    <source>
        <dbReference type="ARBA" id="ARBA00004651"/>
    </source>
</evidence>